<dbReference type="RefSeq" id="WP_068380991.1">
    <property type="nucleotide sequence ID" value="NZ_LSNE01000011.1"/>
</dbReference>
<dbReference type="AlphaFoldDB" id="A0A148KMJ4"/>
<evidence type="ECO:0000256" key="1">
    <source>
        <dbReference type="ARBA" id="ARBA00004141"/>
    </source>
</evidence>
<dbReference type="OrthoDB" id="9794225at2"/>
<organism evidence="7 8">
    <name type="scientific">Paraglaciecola hydrolytica</name>
    <dbReference type="NCBI Taxonomy" id="1799789"/>
    <lineage>
        <taxon>Bacteria</taxon>
        <taxon>Pseudomonadati</taxon>
        <taxon>Pseudomonadota</taxon>
        <taxon>Gammaproteobacteria</taxon>
        <taxon>Alteromonadales</taxon>
        <taxon>Alteromonadaceae</taxon>
        <taxon>Paraglaciecola</taxon>
    </lineage>
</organism>
<evidence type="ECO:0000313" key="8">
    <source>
        <dbReference type="Proteomes" id="UP000070299"/>
    </source>
</evidence>
<feature type="transmembrane region" description="Helical" evidence="5">
    <location>
        <begin position="175"/>
        <end position="196"/>
    </location>
</feature>
<dbReference type="Pfam" id="PF01699">
    <property type="entry name" value="Na_Ca_ex"/>
    <property type="match status" value="2"/>
</dbReference>
<feature type="transmembrane region" description="Helical" evidence="5">
    <location>
        <begin position="128"/>
        <end position="145"/>
    </location>
</feature>
<feature type="transmembrane region" description="Helical" evidence="5">
    <location>
        <begin position="208"/>
        <end position="230"/>
    </location>
</feature>
<feature type="domain" description="Sodium/calcium exchanger membrane region" evidence="6">
    <location>
        <begin position="4"/>
        <end position="144"/>
    </location>
</feature>
<keyword evidence="8" id="KW-1185">Reference proteome</keyword>
<evidence type="ECO:0000256" key="3">
    <source>
        <dbReference type="ARBA" id="ARBA00022989"/>
    </source>
</evidence>
<dbReference type="PANTHER" id="PTHR10846:SF8">
    <property type="entry name" value="INNER MEMBRANE PROTEIN YRBG"/>
    <property type="match status" value="1"/>
</dbReference>
<dbReference type="PANTHER" id="PTHR10846">
    <property type="entry name" value="SODIUM/POTASSIUM/CALCIUM EXCHANGER"/>
    <property type="match status" value="1"/>
</dbReference>
<evidence type="ECO:0000256" key="5">
    <source>
        <dbReference type="SAM" id="Phobius"/>
    </source>
</evidence>
<sequence>MLLATLAILLGLPLLIWSAERFIHGASFTASYFGISPLFIGMFIIGFGTSAPEIIVSVFAALQGNGGLALGNAYGSNITNITLVAGMTALICPIAVQSGIIRKEIPILLAISFFSVWQLMDLELSKDDAISLMGIFVLLIVWSVWQAKKDNPDQLADDVSHHISKDRSLLKPHMLWLLAGLVILIISSRVLVWGAVEIANYFGVSDVIIGLTIIGIGTSLPELISSLIAVKKGEHEMAIGNVVGSNMFNTLAVVGLAGFIQPVVVESSFFYRDALLMLGVTVALLVFCLGIKGPGRVNRLEGGALLLCFVIYNWYLISTSF</sequence>
<accession>A0A148KMJ4</accession>
<dbReference type="Proteomes" id="UP000070299">
    <property type="component" value="Unassembled WGS sequence"/>
</dbReference>
<dbReference type="GO" id="GO:0006874">
    <property type="term" value="P:intracellular calcium ion homeostasis"/>
    <property type="evidence" value="ECO:0007669"/>
    <property type="project" value="TreeGrafter"/>
</dbReference>
<keyword evidence="4 5" id="KW-0472">Membrane</keyword>
<keyword evidence="2 5" id="KW-0812">Transmembrane</keyword>
<dbReference type="GO" id="GO:0005262">
    <property type="term" value="F:calcium channel activity"/>
    <property type="evidence" value="ECO:0007669"/>
    <property type="project" value="TreeGrafter"/>
</dbReference>
<feature type="transmembrane region" description="Helical" evidence="5">
    <location>
        <begin position="269"/>
        <end position="288"/>
    </location>
</feature>
<dbReference type="GO" id="GO:0008273">
    <property type="term" value="F:calcium, potassium:sodium antiporter activity"/>
    <property type="evidence" value="ECO:0007669"/>
    <property type="project" value="TreeGrafter"/>
</dbReference>
<name>A0A148KMJ4_9ALTE</name>
<gene>
    <name evidence="7" type="ORF">AX660_22390</name>
</gene>
<dbReference type="InterPro" id="IPR004481">
    <property type="entry name" value="K/Na/Ca-exchanger"/>
</dbReference>
<evidence type="ECO:0000256" key="4">
    <source>
        <dbReference type="ARBA" id="ARBA00023136"/>
    </source>
</evidence>
<feature type="domain" description="Sodium/calcium exchanger membrane region" evidence="6">
    <location>
        <begin position="174"/>
        <end position="317"/>
    </location>
</feature>
<dbReference type="Gene3D" id="1.20.1420.30">
    <property type="entry name" value="NCX, central ion-binding region"/>
    <property type="match status" value="1"/>
</dbReference>
<dbReference type="InterPro" id="IPR044880">
    <property type="entry name" value="NCX_ion-bd_dom_sf"/>
</dbReference>
<dbReference type="STRING" id="1799789.AX660_22390"/>
<evidence type="ECO:0000256" key="2">
    <source>
        <dbReference type="ARBA" id="ARBA00022692"/>
    </source>
</evidence>
<dbReference type="GO" id="GO:0005886">
    <property type="term" value="C:plasma membrane"/>
    <property type="evidence" value="ECO:0007669"/>
    <property type="project" value="TreeGrafter"/>
</dbReference>
<proteinExistence type="predicted"/>
<keyword evidence="3 5" id="KW-1133">Transmembrane helix</keyword>
<dbReference type="NCBIfam" id="TIGR00367">
    <property type="entry name" value="calcium/sodium antiporter"/>
    <property type="match status" value="1"/>
</dbReference>
<comment type="caution">
    <text evidence="7">The sequence shown here is derived from an EMBL/GenBank/DDBJ whole genome shotgun (WGS) entry which is preliminary data.</text>
</comment>
<reference evidence="8" key="1">
    <citation type="submission" date="2016-02" db="EMBL/GenBank/DDBJ databases">
        <authorList>
            <person name="Schultz-Johansen M."/>
            <person name="Glaring M.A."/>
            <person name="Bech P.K."/>
            <person name="Stougaard P."/>
        </authorList>
    </citation>
    <scope>NUCLEOTIDE SEQUENCE [LARGE SCALE GENOMIC DNA]</scope>
    <source>
        <strain evidence="8">S66</strain>
    </source>
</reference>
<feature type="transmembrane region" description="Helical" evidence="5">
    <location>
        <begin position="300"/>
        <end position="317"/>
    </location>
</feature>
<feature type="transmembrane region" description="Helical" evidence="5">
    <location>
        <begin position="242"/>
        <end position="263"/>
    </location>
</feature>
<dbReference type="InterPro" id="IPR004837">
    <property type="entry name" value="NaCa_Exmemb"/>
</dbReference>
<dbReference type="EMBL" id="LSNE01000011">
    <property type="protein sequence ID" value="KXI27465.1"/>
    <property type="molecule type" value="Genomic_DNA"/>
</dbReference>
<evidence type="ECO:0000259" key="6">
    <source>
        <dbReference type="Pfam" id="PF01699"/>
    </source>
</evidence>
<comment type="subcellular location">
    <subcellularLocation>
        <location evidence="1">Membrane</location>
        <topology evidence="1">Multi-pass membrane protein</topology>
    </subcellularLocation>
</comment>
<feature type="transmembrane region" description="Helical" evidence="5">
    <location>
        <begin position="78"/>
        <end position="96"/>
    </location>
</feature>
<evidence type="ECO:0000313" key="7">
    <source>
        <dbReference type="EMBL" id="KXI27465.1"/>
    </source>
</evidence>
<protein>
    <submittedName>
        <fullName evidence="7">Calcium:proton antiporter</fullName>
    </submittedName>
</protein>